<evidence type="ECO:0000256" key="1">
    <source>
        <dbReference type="ARBA" id="ARBA00009437"/>
    </source>
</evidence>
<dbReference type="Pfam" id="PF00126">
    <property type="entry name" value="HTH_1"/>
    <property type="match status" value="1"/>
</dbReference>
<dbReference type="Gene3D" id="1.10.10.10">
    <property type="entry name" value="Winged helix-like DNA-binding domain superfamily/Winged helix DNA-binding domain"/>
    <property type="match status" value="1"/>
</dbReference>
<accession>A0A917BE66</accession>
<evidence type="ECO:0000313" key="7">
    <source>
        <dbReference type="Proteomes" id="UP000649179"/>
    </source>
</evidence>
<dbReference type="Pfam" id="PF03466">
    <property type="entry name" value="LysR_substrate"/>
    <property type="match status" value="1"/>
</dbReference>
<evidence type="ECO:0000256" key="3">
    <source>
        <dbReference type="ARBA" id="ARBA00023125"/>
    </source>
</evidence>
<proteinExistence type="inferred from homology"/>
<organism evidence="6 7">
    <name type="scientific">Marmoricola endophyticus</name>
    <dbReference type="NCBI Taxonomy" id="2040280"/>
    <lineage>
        <taxon>Bacteria</taxon>
        <taxon>Bacillati</taxon>
        <taxon>Actinomycetota</taxon>
        <taxon>Actinomycetes</taxon>
        <taxon>Propionibacteriales</taxon>
        <taxon>Nocardioidaceae</taxon>
        <taxon>Marmoricola</taxon>
    </lineage>
</organism>
<dbReference type="PRINTS" id="PR00039">
    <property type="entry name" value="HTHLYSR"/>
</dbReference>
<evidence type="ECO:0000313" key="6">
    <source>
        <dbReference type="EMBL" id="GGF37234.1"/>
    </source>
</evidence>
<dbReference type="SUPFAM" id="SSF53850">
    <property type="entry name" value="Periplasmic binding protein-like II"/>
    <property type="match status" value="1"/>
</dbReference>
<reference evidence="6" key="2">
    <citation type="submission" date="2020-09" db="EMBL/GenBank/DDBJ databases">
        <authorList>
            <person name="Sun Q."/>
            <person name="Zhou Y."/>
        </authorList>
    </citation>
    <scope>NUCLEOTIDE SEQUENCE</scope>
    <source>
        <strain evidence="6">CGMCC 1.16067</strain>
    </source>
</reference>
<dbReference type="SUPFAM" id="SSF46785">
    <property type="entry name" value="Winged helix' DNA-binding domain"/>
    <property type="match status" value="1"/>
</dbReference>
<dbReference type="InterPro" id="IPR000847">
    <property type="entry name" value="LysR_HTH_N"/>
</dbReference>
<dbReference type="GO" id="GO:0003700">
    <property type="term" value="F:DNA-binding transcription factor activity"/>
    <property type="evidence" value="ECO:0007669"/>
    <property type="project" value="InterPro"/>
</dbReference>
<dbReference type="FunFam" id="1.10.10.10:FF:000001">
    <property type="entry name" value="LysR family transcriptional regulator"/>
    <property type="match status" value="1"/>
</dbReference>
<reference evidence="6" key="1">
    <citation type="journal article" date="2014" name="Int. J. Syst. Evol. Microbiol.">
        <title>Complete genome sequence of Corynebacterium casei LMG S-19264T (=DSM 44701T), isolated from a smear-ripened cheese.</title>
        <authorList>
            <consortium name="US DOE Joint Genome Institute (JGI-PGF)"/>
            <person name="Walter F."/>
            <person name="Albersmeier A."/>
            <person name="Kalinowski J."/>
            <person name="Ruckert C."/>
        </authorList>
    </citation>
    <scope>NUCLEOTIDE SEQUENCE</scope>
    <source>
        <strain evidence="6">CGMCC 1.16067</strain>
    </source>
</reference>
<dbReference type="GO" id="GO:0005829">
    <property type="term" value="C:cytosol"/>
    <property type="evidence" value="ECO:0007669"/>
    <property type="project" value="TreeGrafter"/>
</dbReference>
<keyword evidence="7" id="KW-1185">Reference proteome</keyword>
<dbReference type="InterPro" id="IPR036388">
    <property type="entry name" value="WH-like_DNA-bd_sf"/>
</dbReference>
<keyword evidence="2" id="KW-0805">Transcription regulation</keyword>
<comment type="similarity">
    <text evidence="1">Belongs to the LysR transcriptional regulatory family.</text>
</comment>
<gene>
    <name evidence="6" type="ORF">GCM10011519_08440</name>
</gene>
<dbReference type="InterPro" id="IPR036390">
    <property type="entry name" value="WH_DNA-bd_sf"/>
</dbReference>
<dbReference type="AlphaFoldDB" id="A0A917BE66"/>
<evidence type="ECO:0000259" key="5">
    <source>
        <dbReference type="PROSITE" id="PS50931"/>
    </source>
</evidence>
<comment type="caution">
    <text evidence="6">The sequence shown here is derived from an EMBL/GenBank/DDBJ whole genome shotgun (WGS) entry which is preliminary data.</text>
</comment>
<dbReference type="EMBL" id="BMKQ01000001">
    <property type="protein sequence ID" value="GGF37234.1"/>
    <property type="molecule type" value="Genomic_DNA"/>
</dbReference>
<dbReference type="Gene3D" id="3.40.190.290">
    <property type="match status" value="1"/>
</dbReference>
<dbReference type="RefSeq" id="WP_188778512.1">
    <property type="nucleotide sequence ID" value="NZ_BMKQ01000001.1"/>
</dbReference>
<feature type="domain" description="HTH lysR-type" evidence="5">
    <location>
        <begin position="1"/>
        <end position="58"/>
    </location>
</feature>
<dbReference type="InterPro" id="IPR050950">
    <property type="entry name" value="HTH-type_LysR_regulators"/>
</dbReference>
<protein>
    <submittedName>
        <fullName evidence="6">Transcription regulator, LysR family protein</fullName>
    </submittedName>
</protein>
<evidence type="ECO:0000256" key="4">
    <source>
        <dbReference type="ARBA" id="ARBA00023163"/>
    </source>
</evidence>
<keyword evidence="3" id="KW-0238">DNA-binding</keyword>
<dbReference type="InterPro" id="IPR005119">
    <property type="entry name" value="LysR_subst-bd"/>
</dbReference>
<dbReference type="PANTHER" id="PTHR30419">
    <property type="entry name" value="HTH-TYPE TRANSCRIPTIONAL REGULATOR YBHD"/>
    <property type="match status" value="1"/>
</dbReference>
<evidence type="ECO:0000256" key="2">
    <source>
        <dbReference type="ARBA" id="ARBA00023015"/>
    </source>
</evidence>
<sequence>MEIHQLRYALAVAHDGTFTAAARRLHVAQSGVSAQVARLERELGTTLFERGSRAVVPSAAGRVLLPRMRAVLEALDRVEDAAAELSGLLTGTVHLGAVAGLGWAPFLDALEEVRERYAGLDIFLREGLAADLQAAVADGRLDVAVVSWAREPLASLQSWVAVTERVAAVVPQDHEWATRRSIRPRDLLDVKVICTSHGTGMRAAYETMMAAERLAAPVALDVTLPSTARALVARGLGVGVLTTSHADLPDDLTRVEIRSHHATSYLGVVWRGSPSAAATVMLETLRRRLAA</sequence>
<dbReference type="Proteomes" id="UP000649179">
    <property type="component" value="Unassembled WGS sequence"/>
</dbReference>
<dbReference type="PROSITE" id="PS50931">
    <property type="entry name" value="HTH_LYSR"/>
    <property type="match status" value="1"/>
</dbReference>
<dbReference type="GO" id="GO:0003677">
    <property type="term" value="F:DNA binding"/>
    <property type="evidence" value="ECO:0007669"/>
    <property type="project" value="UniProtKB-KW"/>
</dbReference>
<keyword evidence="4" id="KW-0804">Transcription</keyword>
<name>A0A917BE66_9ACTN</name>